<reference evidence="1 2" key="1">
    <citation type="submission" date="2018-11" db="EMBL/GenBank/DDBJ databases">
        <authorList>
            <consortium name="Pathogen Informatics"/>
        </authorList>
    </citation>
    <scope>NUCLEOTIDE SEQUENCE [LARGE SCALE GENOMIC DNA]</scope>
</reference>
<dbReference type="EMBL" id="UYYB01000216">
    <property type="protein sequence ID" value="VDM65152.1"/>
    <property type="molecule type" value="Genomic_DNA"/>
</dbReference>
<accession>A0A3P7KAW3</accession>
<proteinExistence type="predicted"/>
<evidence type="ECO:0000313" key="1">
    <source>
        <dbReference type="EMBL" id="VDM65152.1"/>
    </source>
</evidence>
<organism evidence="1 2">
    <name type="scientific">Strongylus vulgaris</name>
    <name type="common">Blood worm</name>
    <dbReference type="NCBI Taxonomy" id="40348"/>
    <lineage>
        <taxon>Eukaryota</taxon>
        <taxon>Metazoa</taxon>
        <taxon>Ecdysozoa</taxon>
        <taxon>Nematoda</taxon>
        <taxon>Chromadorea</taxon>
        <taxon>Rhabditida</taxon>
        <taxon>Rhabditina</taxon>
        <taxon>Rhabditomorpha</taxon>
        <taxon>Strongyloidea</taxon>
        <taxon>Strongylidae</taxon>
        <taxon>Strongylus</taxon>
    </lineage>
</organism>
<keyword evidence="2" id="KW-1185">Reference proteome</keyword>
<gene>
    <name evidence="1" type="ORF">SVUK_LOCUS150</name>
</gene>
<dbReference type="Proteomes" id="UP000270094">
    <property type="component" value="Unassembled WGS sequence"/>
</dbReference>
<evidence type="ECO:0000313" key="2">
    <source>
        <dbReference type="Proteomes" id="UP000270094"/>
    </source>
</evidence>
<name>A0A3P7KAW3_STRVU</name>
<sequence length="119" mass="12921">MDAKSGISCMHVHAALLYPSHGNPRAVATKGDIAPTPSWDPSSIAIVDEEVLDVVTVETDVEEVPDTPTRGRSTDNRDVIRDMMQKIETVYLQILKKSMTSINILIGTTQLSEHACSAS</sequence>
<dbReference type="AlphaFoldDB" id="A0A3P7KAW3"/>
<protein>
    <submittedName>
        <fullName evidence="1">Uncharacterized protein</fullName>
    </submittedName>
</protein>